<protein>
    <recommendedName>
        <fullName evidence="2">Lipid-binding serum glycoprotein N-terminal domain-containing protein</fullName>
    </recommendedName>
</protein>
<dbReference type="InterPro" id="IPR017942">
    <property type="entry name" value="Lipid-bd_serum_glycop_N"/>
</dbReference>
<dbReference type="InterPro" id="IPR032942">
    <property type="entry name" value="BPI/LBP/Plunc"/>
</dbReference>
<dbReference type="EMBL" id="JAODUP010000348">
    <property type="protein sequence ID" value="KAK2151856.1"/>
    <property type="molecule type" value="Genomic_DNA"/>
</dbReference>
<name>A0AAD9N1R6_9ANNE</name>
<feature type="domain" description="Lipid-binding serum glycoprotein N-terminal" evidence="2">
    <location>
        <begin position="3"/>
        <end position="220"/>
    </location>
</feature>
<dbReference type="PANTHER" id="PTHR10504:SF131">
    <property type="entry name" value="BPI2 DOMAIN-CONTAINING PROTEIN"/>
    <property type="match status" value="1"/>
</dbReference>
<evidence type="ECO:0000256" key="1">
    <source>
        <dbReference type="ARBA" id="ARBA00023180"/>
    </source>
</evidence>
<evidence type="ECO:0000313" key="3">
    <source>
        <dbReference type="EMBL" id="KAK2151856.1"/>
    </source>
</evidence>
<reference evidence="3" key="1">
    <citation type="journal article" date="2023" name="Mol. Biol. Evol.">
        <title>Third-Generation Sequencing Reveals the Adaptive Role of the Epigenome in Three Deep-Sea Polychaetes.</title>
        <authorList>
            <person name="Perez M."/>
            <person name="Aroh O."/>
            <person name="Sun Y."/>
            <person name="Lan Y."/>
            <person name="Juniper S.K."/>
            <person name="Young C.R."/>
            <person name="Angers B."/>
            <person name="Qian P.Y."/>
        </authorList>
    </citation>
    <scope>NUCLEOTIDE SEQUENCE</scope>
    <source>
        <strain evidence="3">P08H-3</strain>
    </source>
</reference>
<dbReference type="Proteomes" id="UP001208570">
    <property type="component" value="Unassembled WGS sequence"/>
</dbReference>
<keyword evidence="4" id="KW-1185">Reference proteome</keyword>
<dbReference type="Gene3D" id="3.15.10.10">
    <property type="entry name" value="Bactericidal permeability-increasing protein, domain 1"/>
    <property type="match status" value="1"/>
</dbReference>
<evidence type="ECO:0000259" key="2">
    <source>
        <dbReference type="SMART" id="SM00328"/>
    </source>
</evidence>
<dbReference type="InterPro" id="IPR017943">
    <property type="entry name" value="Bactericidal_perm-incr_a/b_dom"/>
</dbReference>
<gene>
    <name evidence="3" type="ORF">LSH36_348g00002</name>
</gene>
<keyword evidence="1" id="KW-0325">Glycoprotein</keyword>
<dbReference type="FunFam" id="3.15.10.10:FF:000001">
    <property type="entry name" value="phospholipid transfer protein-like"/>
    <property type="match status" value="1"/>
</dbReference>
<dbReference type="AlphaFoldDB" id="A0AAD9N1R6"/>
<organism evidence="3 4">
    <name type="scientific">Paralvinella palmiformis</name>
    <dbReference type="NCBI Taxonomy" id="53620"/>
    <lineage>
        <taxon>Eukaryota</taxon>
        <taxon>Metazoa</taxon>
        <taxon>Spiralia</taxon>
        <taxon>Lophotrochozoa</taxon>
        <taxon>Annelida</taxon>
        <taxon>Polychaeta</taxon>
        <taxon>Sedentaria</taxon>
        <taxon>Canalipalpata</taxon>
        <taxon>Terebellida</taxon>
        <taxon>Terebelliformia</taxon>
        <taxon>Alvinellidae</taxon>
        <taxon>Paralvinella</taxon>
    </lineage>
</organism>
<accession>A0AAD9N1R6</accession>
<evidence type="ECO:0000313" key="4">
    <source>
        <dbReference type="Proteomes" id="UP001208570"/>
    </source>
</evidence>
<dbReference type="GO" id="GO:0008289">
    <property type="term" value="F:lipid binding"/>
    <property type="evidence" value="ECO:0007669"/>
    <property type="project" value="InterPro"/>
</dbReference>
<dbReference type="GO" id="GO:0005615">
    <property type="term" value="C:extracellular space"/>
    <property type="evidence" value="ECO:0007669"/>
    <property type="project" value="TreeGrafter"/>
</dbReference>
<sequence>MSTFTAAKVAVDKLSADVTSKSIPDVSGSSGVLSYGMSKAHIVLYIDSTRITGFTSPGSAVRTDAGSGITMALSNVGVSVHGNWNYHLKWLIFSLRDSGSFDVSVTGVTLRVSFGMGVDSNGRPTIHTKSCSCYVGNVNVKFHGGASWFYNIFSCVVEEKISDKIRSQLCTSLQNVINDKASKTLQNTKVTLDYSLVAAPEFGSNYLQLLHRGEFFWTSTNTGTTSLPPPIEDLPGPLKMLPASVRQIMKLANYPQGMELTITGHLTNERIISSVQHFEINIADKSGIIGGTTVRFQHKEI</sequence>
<dbReference type="PANTHER" id="PTHR10504">
    <property type="entry name" value="BACTERICIDAL PERMEABILITY-INCREASING BPI PROTEIN-RELATED"/>
    <property type="match status" value="1"/>
</dbReference>
<dbReference type="Gene3D" id="3.15.20.10">
    <property type="entry name" value="Bactericidal permeability-increasing protein, domain 2"/>
    <property type="match status" value="1"/>
</dbReference>
<dbReference type="SMART" id="SM00328">
    <property type="entry name" value="BPI1"/>
    <property type="match status" value="1"/>
</dbReference>
<proteinExistence type="predicted"/>
<dbReference type="Pfam" id="PF01273">
    <property type="entry name" value="LBP_BPI_CETP"/>
    <property type="match status" value="1"/>
</dbReference>
<comment type="caution">
    <text evidence="3">The sequence shown here is derived from an EMBL/GenBank/DDBJ whole genome shotgun (WGS) entry which is preliminary data.</text>
</comment>
<dbReference type="SUPFAM" id="SSF55394">
    <property type="entry name" value="Bactericidal permeability-increasing protein, BPI"/>
    <property type="match status" value="1"/>
</dbReference>